<feature type="domain" description="Ig-like" evidence="3">
    <location>
        <begin position="329"/>
        <end position="405"/>
    </location>
</feature>
<dbReference type="Pfam" id="PF13585">
    <property type="entry name" value="CHU_C"/>
    <property type="match status" value="1"/>
</dbReference>
<evidence type="ECO:0000313" key="5">
    <source>
        <dbReference type="Proteomes" id="UP000817854"/>
    </source>
</evidence>
<dbReference type="Gene3D" id="2.60.40.2700">
    <property type="match status" value="1"/>
</dbReference>
<dbReference type="RefSeq" id="WP_165928868.1">
    <property type="nucleotide sequence ID" value="NZ_VEVQ02000003.1"/>
</dbReference>
<organism evidence="4 5">
    <name type="scientific">Flavobacterium jejuense</name>
    <dbReference type="NCBI Taxonomy" id="1544455"/>
    <lineage>
        <taxon>Bacteria</taxon>
        <taxon>Pseudomonadati</taxon>
        <taxon>Bacteroidota</taxon>
        <taxon>Flavobacteriia</taxon>
        <taxon>Flavobacteriales</taxon>
        <taxon>Flavobacteriaceae</taxon>
        <taxon>Flavobacterium</taxon>
    </lineage>
</organism>
<dbReference type="InterPro" id="IPR014755">
    <property type="entry name" value="Cu-Rt/internalin_Ig-like"/>
</dbReference>
<accession>A0ABX0IP13</accession>
<dbReference type="InterPro" id="IPR026341">
    <property type="entry name" value="T9SS_type_B"/>
</dbReference>
<keyword evidence="5" id="KW-1185">Reference proteome</keyword>
<dbReference type="Proteomes" id="UP000817854">
    <property type="component" value="Unassembled WGS sequence"/>
</dbReference>
<reference evidence="4 5" key="3">
    <citation type="submission" date="2020-02" db="EMBL/GenBank/DDBJ databases">
        <title>Flavobacterium profundi sp. nov., isolated from a deep-sea seamount.</title>
        <authorList>
            <person name="Zhang D.-C."/>
        </authorList>
    </citation>
    <scope>NUCLEOTIDE SEQUENCE [LARGE SCALE GENOMIC DNA]</scope>
    <source>
        <strain evidence="4 5">EC11</strain>
    </source>
</reference>
<comment type="caution">
    <text evidence="4">The sequence shown here is derived from an EMBL/GenBank/DDBJ whole genome shotgun (WGS) entry which is preliminary data.</text>
</comment>
<evidence type="ECO:0000256" key="2">
    <source>
        <dbReference type="SAM" id="SignalP"/>
    </source>
</evidence>
<sequence>MKKRYFLFLLLINYTVTFGQLGFCTGSKGAPVFTENFGSGTNYGPQLVAGVTNYTYVASGFPQDGQYTLYNRTNLIPNSQNWHYSLDHTPDNEPDGTNGKSLIVNASNTPGQFYRRGVTGLCSNTTFEFSAWLLNIYNAASGGCPGTGIPINVTFEIWNASDTVLLQSGNTGNINGTTTPIWTQYGLVFTMPAGQSAVILKMRNNGSGGCGNDLAIDDIAFSSCGDYSSITNTAVGGNSVTICPNETIINNTLQVTTSGSSSYFYQWQQSTDNITYTDIAGQNTATFTIPTTATTTYYRVKVAQDIANINNNFCSTLSDIYIVIVSPLPNAPVSNGNQYNCSNTTNPLTVSVNANESVNWYDAPTNGMLLVTNSTSYSPTTAGTYYAETINATGCKSDTRTAVTLEPMISVSNLGNTTICSGETSVISLSASVANATFSWTVSQTDVSGAVAGNGTTISQTLTTTGTTTGTVTYTVTPSLNGCDGTPENITVTVNPSQTMTPVFPAIQNMYCIGAIAPTLPTTSSNGITGTWNPNTIDTTTSGTTTYVFTPQAIQCTTIATYSIDIIVDSGFTPNFTDISFCFGVTPPVLNSISPNGITGSWNPSTIDNTDSGSHTFTPDAGQCAVPITIQTTVLQPTLVDISYTTSATFSENQIITVLATANGNYLYQLDQGPFQENNVFQNVSSGLHTITVIDANGCSASLSEEVLIVGYPKFFTPNGDGYNDTWNISAVNTFSDAKLFIFDRYGKLIKQIATNGLGWDGTFNGEQLPATDYWFVIDFIENGNPQTFKAHFSLKR</sequence>
<dbReference type="Pfam" id="PF19081">
    <property type="entry name" value="Ig_7"/>
    <property type="match status" value="1"/>
</dbReference>
<gene>
    <name evidence="4" type="ORF">FIA58_006440</name>
</gene>
<dbReference type="NCBIfam" id="TIGR04131">
    <property type="entry name" value="Bac_Flav_CTERM"/>
    <property type="match status" value="1"/>
</dbReference>
<dbReference type="EMBL" id="VEVQ02000003">
    <property type="protein sequence ID" value="NHN25311.1"/>
    <property type="molecule type" value="Genomic_DNA"/>
</dbReference>
<reference evidence="5" key="1">
    <citation type="submission" date="2019-05" db="EMBL/GenBank/DDBJ databases">
        <title>Flavobacterium profundi sp. nov., isolated from a deep-sea seamount.</title>
        <authorList>
            <person name="Zhang D.-C."/>
        </authorList>
    </citation>
    <scope>NUCLEOTIDE SEQUENCE [LARGE SCALE GENOMIC DNA]</scope>
    <source>
        <strain evidence="5">EC11</strain>
    </source>
</reference>
<dbReference type="InterPro" id="IPR044023">
    <property type="entry name" value="Ig_7"/>
</dbReference>
<feature type="chain" id="PRO_5045342223" evidence="2">
    <location>
        <begin position="20"/>
        <end position="797"/>
    </location>
</feature>
<evidence type="ECO:0000259" key="3">
    <source>
        <dbReference type="Pfam" id="PF19081"/>
    </source>
</evidence>
<protein>
    <submittedName>
        <fullName evidence="4">T9SS type B sorting domain-containing protein</fullName>
    </submittedName>
</protein>
<name>A0ABX0IP13_9FLAO</name>
<keyword evidence="1 2" id="KW-0732">Signal</keyword>
<reference evidence="4 5" key="2">
    <citation type="submission" date="2019-05" db="EMBL/GenBank/DDBJ databases">
        <authorList>
            <person name="Lianzixin W."/>
        </authorList>
    </citation>
    <scope>NUCLEOTIDE SEQUENCE [LARGE SCALE GENOMIC DNA]</scope>
    <source>
        <strain evidence="4 5">EC11</strain>
    </source>
</reference>
<proteinExistence type="predicted"/>
<evidence type="ECO:0000313" key="4">
    <source>
        <dbReference type="EMBL" id="NHN25311.1"/>
    </source>
</evidence>
<evidence type="ECO:0000256" key="1">
    <source>
        <dbReference type="ARBA" id="ARBA00022729"/>
    </source>
</evidence>
<feature type="signal peptide" evidence="2">
    <location>
        <begin position="1"/>
        <end position="19"/>
    </location>
</feature>
<dbReference type="Gene3D" id="2.60.40.1220">
    <property type="match status" value="2"/>
</dbReference>